<evidence type="ECO:0008006" key="3">
    <source>
        <dbReference type="Google" id="ProtNLM"/>
    </source>
</evidence>
<evidence type="ECO:0000313" key="1">
    <source>
        <dbReference type="EMBL" id="MBM6913645.1"/>
    </source>
</evidence>
<protein>
    <recommendedName>
        <fullName evidence="3">Peptidase C39-like domain-containing protein</fullName>
    </recommendedName>
</protein>
<dbReference type="EMBL" id="JACJLA010000029">
    <property type="protein sequence ID" value="MBM6913645.1"/>
    <property type="molecule type" value="Genomic_DNA"/>
</dbReference>
<comment type="caution">
    <text evidence="1">The sequence shown here is derived from an EMBL/GenBank/DDBJ whole genome shotgun (WGS) entry which is preliminary data.</text>
</comment>
<organism evidence="1 2">
    <name type="scientific">Veillonella magna</name>
    <dbReference type="NCBI Taxonomy" id="464322"/>
    <lineage>
        <taxon>Bacteria</taxon>
        <taxon>Bacillati</taxon>
        <taxon>Bacillota</taxon>
        <taxon>Negativicutes</taxon>
        <taxon>Veillonellales</taxon>
        <taxon>Veillonellaceae</taxon>
        <taxon>Veillonella</taxon>
    </lineage>
</organism>
<keyword evidence="2" id="KW-1185">Reference proteome</keyword>
<accession>A0ABS2GK11</accession>
<sequence>MEVFSIKHPEWLQVKKDGRFSYGYNQEWYRDDWQQLAGCGPTTATQLISYAEFRDHYLDSTNSKDGEEALRRMETIWNYVRPRFGGGLYKTHWLSDGLTAYIEEHKLPYKVPMLSVYPFASCKPSLEAVVDFIEQGLQADSPIAFLNRHRGRERELSTWHWVPIVKLMKNNDDIRCMVYDEEIERIFSLKRWLKDTMLGGGFAYVQHIG</sequence>
<name>A0ABS2GK11_9FIRM</name>
<dbReference type="Proteomes" id="UP000707138">
    <property type="component" value="Unassembled WGS sequence"/>
</dbReference>
<gene>
    <name evidence="1" type="ORF">H6A01_10020</name>
</gene>
<evidence type="ECO:0000313" key="2">
    <source>
        <dbReference type="Proteomes" id="UP000707138"/>
    </source>
</evidence>
<reference evidence="1 2" key="1">
    <citation type="journal article" date="2021" name="Sci. Rep.">
        <title>The distribution of antibiotic resistance genes in chicken gut microbiota commensals.</title>
        <authorList>
            <person name="Juricova H."/>
            <person name="Matiasovicova J."/>
            <person name="Kubasova T."/>
            <person name="Cejkova D."/>
            <person name="Rychlik I."/>
        </authorList>
    </citation>
    <scope>NUCLEOTIDE SEQUENCE [LARGE SCALE GENOMIC DNA]</scope>
    <source>
        <strain evidence="1 2">An537</strain>
    </source>
</reference>
<dbReference type="RefSeq" id="WP_028255508.1">
    <property type="nucleotide sequence ID" value="NZ_CATYZF010000027.1"/>
</dbReference>
<proteinExistence type="predicted"/>